<keyword evidence="4" id="KW-0238">DNA-binding</keyword>
<dbReference type="EMBL" id="MZNU01000252">
    <property type="protein sequence ID" value="OWP02036.1"/>
    <property type="molecule type" value="Genomic_DNA"/>
</dbReference>
<evidence type="ECO:0000259" key="7">
    <source>
        <dbReference type="Pfam" id="PF05460"/>
    </source>
</evidence>
<protein>
    <recommendedName>
        <fullName evidence="7">ORC6 first cyclin-like domain-containing protein</fullName>
    </recommendedName>
</protein>
<reference evidence="8 9" key="1">
    <citation type="submission" date="2017-04" db="EMBL/GenBank/DDBJ databases">
        <title>Draft genome sequence of Marssonina coronaria NL1: causal agent of apple blotch.</title>
        <authorList>
            <person name="Cheng Q."/>
        </authorList>
    </citation>
    <scope>NUCLEOTIDE SEQUENCE [LARGE SCALE GENOMIC DNA]</scope>
    <source>
        <strain evidence="8 9">NL1</strain>
    </source>
</reference>
<evidence type="ECO:0000256" key="6">
    <source>
        <dbReference type="SAM" id="MobiDB-lite"/>
    </source>
</evidence>
<sequence>MSRPVEQALANLIPRHSGSLPAELIDLANSLLAQSRNKCSNLKPEEEVARVYASANLACERLKTSLDLPPIEPRPPIPPRVYKQLYAYLDRALVSSAARQRARATAGKGARTPSRALPQRVTPSKEKSLEGFQSQRSAKKGLLFSGEQARDAKVPRWVAPVVRLLCREMQTRRAVPHILAGVESILCLPCPEGERGVEGKIPALVAMVWFFVVVRMRGPRGQALEGVKRTERVRDVLRGAKDDERVLERVGGDEAAWAGWEAVEPRDVNAWRKEIANKGWKDLDWYRNIGEGVGVDGDEEAEDEEMPDGDADEVVLPEKGRMRAGTMIQEQFRVTRARRLEYEEWKSALLAKISEMSADGYTEDGAAEGGGRR</sequence>
<evidence type="ECO:0000256" key="1">
    <source>
        <dbReference type="ARBA" id="ARBA00004123"/>
    </source>
</evidence>
<evidence type="ECO:0000313" key="9">
    <source>
        <dbReference type="Proteomes" id="UP000242519"/>
    </source>
</evidence>
<dbReference type="Proteomes" id="UP000242519">
    <property type="component" value="Unassembled WGS sequence"/>
</dbReference>
<dbReference type="GO" id="GO:0005664">
    <property type="term" value="C:nuclear origin of replication recognition complex"/>
    <property type="evidence" value="ECO:0007669"/>
    <property type="project" value="InterPro"/>
</dbReference>
<evidence type="ECO:0000256" key="5">
    <source>
        <dbReference type="ARBA" id="ARBA00023242"/>
    </source>
</evidence>
<organism evidence="8 9">
    <name type="scientific">Diplocarpon coronariae</name>
    <dbReference type="NCBI Taxonomy" id="2795749"/>
    <lineage>
        <taxon>Eukaryota</taxon>
        <taxon>Fungi</taxon>
        <taxon>Dikarya</taxon>
        <taxon>Ascomycota</taxon>
        <taxon>Pezizomycotina</taxon>
        <taxon>Leotiomycetes</taxon>
        <taxon>Helotiales</taxon>
        <taxon>Drepanopezizaceae</taxon>
        <taxon>Diplocarpon</taxon>
    </lineage>
</organism>
<evidence type="ECO:0000256" key="3">
    <source>
        <dbReference type="ARBA" id="ARBA00022705"/>
    </source>
</evidence>
<feature type="domain" description="ORC6 first cyclin-like" evidence="7">
    <location>
        <begin position="9"/>
        <end position="94"/>
    </location>
</feature>
<comment type="caution">
    <text evidence="8">The sequence shown here is derived from an EMBL/GenBank/DDBJ whole genome shotgun (WGS) entry which is preliminary data.</text>
</comment>
<dbReference type="GO" id="GO:0003677">
    <property type="term" value="F:DNA binding"/>
    <property type="evidence" value="ECO:0007669"/>
    <property type="project" value="UniProtKB-KW"/>
</dbReference>
<keyword evidence="5" id="KW-0539">Nucleus</keyword>
<dbReference type="AlphaFoldDB" id="A0A218Z4A5"/>
<dbReference type="InParanoid" id="A0A218Z4A5"/>
<evidence type="ECO:0000313" key="8">
    <source>
        <dbReference type="EMBL" id="OWP02036.1"/>
    </source>
</evidence>
<keyword evidence="3" id="KW-0235">DNA replication</keyword>
<dbReference type="STRING" id="503106.A0A218Z4A5"/>
<dbReference type="GO" id="GO:0006260">
    <property type="term" value="P:DNA replication"/>
    <property type="evidence" value="ECO:0007669"/>
    <property type="project" value="UniProtKB-KW"/>
</dbReference>
<gene>
    <name evidence="8" type="ORF">B2J93_1508</name>
</gene>
<keyword evidence="9" id="KW-1185">Reference proteome</keyword>
<comment type="subcellular location">
    <subcellularLocation>
        <location evidence="1">Nucleus</location>
    </subcellularLocation>
</comment>
<dbReference type="OrthoDB" id="5367324at2759"/>
<comment type="similarity">
    <text evidence="2">Belongs to the ORC6 family.</text>
</comment>
<proteinExistence type="inferred from homology"/>
<feature type="region of interest" description="Disordered" evidence="6">
    <location>
        <begin position="103"/>
        <end position="134"/>
    </location>
</feature>
<evidence type="ECO:0000256" key="4">
    <source>
        <dbReference type="ARBA" id="ARBA00023125"/>
    </source>
</evidence>
<accession>A0A218Z4A5</accession>
<name>A0A218Z4A5_9HELO</name>
<feature type="compositionally biased region" description="Low complexity" evidence="6">
    <location>
        <begin position="103"/>
        <end position="112"/>
    </location>
</feature>
<evidence type="ECO:0000256" key="2">
    <source>
        <dbReference type="ARBA" id="ARBA00010840"/>
    </source>
</evidence>
<dbReference type="InterPro" id="IPR008721">
    <property type="entry name" value="ORC6_cyclin_first"/>
</dbReference>
<dbReference type="Pfam" id="PF05460">
    <property type="entry name" value="ORC6"/>
    <property type="match status" value="1"/>
</dbReference>